<dbReference type="KEGG" id="ome:OLMES_4087"/>
<keyword evidence="13" id="KW-1185">Reference proteome</keyword>
<dbReference type="Gene3D" id="3.30.565.10">
    <property type="entry name" value="Histidine kinase-like ATPase, C-terminal domain"/>
    <property type="match status" value="1"/>
</dbReference>
<dbReference type="CDD" id="cd16922">
    <property type="entry name" value="HATPase_EvgS-ArcB-TorS-like"/>
    <property type="match status" value="1"/>
</dbReference>
<dbReference type="AlphaFoldDB" id="A0A1Y0IFG4"/>
<dbReference type="SUPFAM" id="SSF55785">
    <property type="entry name" value="PYP-like sensor domain (PAS domain)"/>
    <property type="match status" value="1"/>
</dbReference>
<keyword evidence="3 7" id="KW-0597">Phosphoprotein</keyword>
<evidence type="ECO:0000256" key="8">
    <source>
        <dbReference type="SAM" id="Coils"/>
    </source>
</evidence>
<evidence type="ECO:0000259" key="11">
    <source>
        <dbReference type="PROSITE" id="PS50110"/>
    </source>
</evidence>
<evidence type="ECO:0000256" key="1">
    <source>
        <dbReference type="ARBA" id="ARBA00000085"/>
    </source>
</evidence>
<reference evidence="12 13" key="1">
    <citation type="submission" date="2017-05" db="EMBL/GenBank/DDBJ databases">
        <title>Genomic insights into alkan degradation activity of Oleiphilus messinensis.</title>
        <authorList>
            <person name="Kozyavkin S.A."/>
            <person name="Slesarev A.I."/>
            <person name="Golyshin P.N."/>
            <person name="Korzhenkov A."/>
            <person name="Golyshina O.N."/>
            <person name="Toshchakov S.V."/>
        </authorList>
    </citation>
    <scope>NUCLEOTIDE SEQUENCE [LARGE SCALE GENOMIC DNA]</scope>
    <source>
        <strain evidence="12 13">ME102</strain>
    </source>
</reference>
<name>A0A1Y0IFG4_9GAMM</name>
<dbReference type="InterPro" id="IPR001789">
    <property type="entry name" value="Sig_transdc_resp-reg_receiver"/>
</dbReference>
<dbReference type="InterPro" id="IPR003661">
    <property type="entry name" value="HisK_dim/P_dom"/>
</dbReference>
<dbReference type="EC" id="2.7.13.3" evidence="2"/>
<dbReference type="EMBL" id="CP021425">
    <property type="protein sequence ID" value="ARU58104.1"/>
    <property type="molecule type" value="Genomic_DNA"/>
</dbReference>
<dbReference type="PANTHER" id="PTHR43047:SF64">
    <property type="entry name" value="HISTIDINE KINASE CONTAINING CHEY-HOMOLOGOUS RECEIVER DOMAIN AND PAS DOMAIN-RELATED"/>
    <property type="match status" value="1"/>
</dbReference>
<dbReference type="InterPro" id="IPR036097">
    <property type="entry name" value="HisK_dim/P_sf"/>
</dbReference>
<feature type="transmembrane region" description="Helical" evidence="9">
    <location>
        <begin position="407"/>
        <end position="427"/>
    </location>
</feature>
<evidence type="ECO:0000259" key="10">
    <source>
        <dbReference type="PROSITE" id="PS50109"/>
    </source>
</evidence>
<dbReference type="Gene3D" id="3.40.50.2300">
    <property type="match status" value="1"/>
</dbReference>
<keyword evidence="9" id="KW-0812">Transmembrane</keyword>
<dbReference type="InterPro" id="IPR035965">
    <property type="entry name" value="PAS-like_dom_sf"/>
</dbReference>
<feature type="transmembrane region" description="Helical" evidence="9">
    <location>
        <begin position="287"/>
        <end position="304"/>
    </location>
</feature>
<evidence type="ECO:0000313" key="13">
    <source>
        <dbReference type="Proteomes" id="UP000196027"/>
    </source>
</evidence>
<dbReference type="PROSITE" id="PS50110">
    <property type="entry name" value="RESPONSE_REGULATORY"/>
    <property type="match status" value="1"/>
</dbReference>
<feature type="domain" description="Histidine kinase" evidence="10">
    <location>
        <begin position="492"/>
        <end position="710"/>
    </location>
</feature>
<dbReference type="CDD" id="cd17574">
    <property type="entry name" value="REC_OmpR"/>
    <property type="match status" value="1"/>
</dbReference>
<dbReference type="GO" id="GO:0000155">
    <property type="term" value="F:phosphorelay sensor kinase activity"/>
    <property type="evidence" value="ECO:0007669"/>
    <property type="project" value="InterPro"/>
</dbReference>
<dbReference type="Pfam" id="PF07695">
    <property type="entry name" value="7TMR-DISM_7TM"/>
    <property type="match status" value="1"/>
</dbReference>
<dbReference type="CDD" id="cd22890">
    <property type="entry name" value="ChiS-DBD"/>
    <property type="match status" value="1"/>
</dbReference>
<dbReference type="PRINTS" id="PR00344">
    <property type="entry name" value="BCTRLSENSOR"/>
</dbReference>
<keyword evidence="5 12" id="KW-0418">Kinase</keyword>
<dbReference type="Proteomes" id="UP000196027">
    <property type="component" value="Chromosome"/>
</dbReference>
<keyword evidence="8" id="KW-0175">Coiled coil</keyword>
<dbReference type="SUPFAM" id="SSF52172">
    <property type="entry name" value="CheY-like"/>
    <property type="match status" value="1"/>
</dbReference>
<dbReference type="RefSeq" id="WP_087462919.1">
    <property type="nucleotide sequence ID" value="NZ_CP021425.1"/>
</dbReference>
<sequence length="1262" mass="140937">MTSVPKPHPCGGEQALFPRWHVLLNLACVVVALVLLFTPFRVMEASQTVSEDAFHSGTFDSKRLEYARTDAPDSDAQGALGLVLNECQPDAPVLDLRQAVWGQGEIFSLAGKWSFYWQALLTGREIDAKPPVTYQVPGIWNSAEAERAAYTRVGYGTLHRCIIVPSDITSLYLAVPDTPSAFRLYVNGLLEASVGRVGRDFESEVPRFLPKVVQLRPIDGVLNLHLQISNHHFIEGGLWRSPELTDGSGIFFLQDWPLLLNVFVFAVLFTIGLYHLAIFAMRSQEKAAAYFGMLCLIICLRTLLVDQRLLHQADWISWDVLQLLEFLCFYVTVPFFAGFIRSLFPSAVSAKLLPATTLIAAVFCFVALFSPVRFFALFAVPYQIVVLIVVVYCLLCSVQIVRQQLPGGGLFATSHVLFSAAIIHDVLLHNLLISGQPVITLGWLAFVIFQSIVLNRRYVKSLSMVEDMSDLLQKRNAELESMSAFKDEFLATTSHELRMPLHSIDGLAKILLKDPALVPLHQQRHNVELISATATRLGNLVNDILDFASIKHGSLDLQQEVVELRSLIVAVIDNVEPLIGTKDIVLTTDVDDSVKFVFADANRVQQILFNLLGNAIKFTEEGFILLKSRRKGVAVEIEVIDTGVGITPDKMDIIFEPFEKLSQNQATAYQGTGLGLSISRKLVEMQGGEMILESRADIGTTVRFTLPAAEPQVPSSEGGTGVIGAENTEIESADSPYLNEESSSRGANHAIKVPTGEVMMRSGSDSREARMEPDGAFSRYGGTKFGTSANASSRLLSPKSEEFALIFFVDDEELNRHLLQKQLQQAGYATEAFAGGGAMLQRLKCKVPDLVVLDLMMPNLNGFEVCAHIREQFDAYELPVIMLTARHQSADIVRALSQGANDYLTKPYHQQELVARIQSLLSVRNLWKAREENQRLNEEINRRIDAESALRQSNERLLQVLNQAEQAMALLDRDLELLYFNWAFRDWFGIPNKILPDPEQILGQVVINALNGLLETTDQETCEFAVCFSSAERDTGRTLSEVFPIETDTDRRQPCEAILIAKSCQQEDEIYIALEIHHKRSAYREAWLSDGLFGTETEEPEPLQVISTLSTELNESRGRLDALETALHAVTRLLSQQQSKQAVELLQGKTQNRTQPVTPSGVERREALVELLRISLNYWERYTTKSKTALAEESKCWRVYVDGGTVKTRTFDKYLSPKTLPAHPRWRSVVRTANFVLAQCELEAPDQAIINHQIALIEKLYA</sequence>
<evidence type="ECO:0000256" key="2">
    <source>
        <dbReference type="ARBA" id="ARBA00012438"/>
    </source>
</evidence>
<dbReference type="SMART" id="SM00387">
    <property type="entry name" value="HATPase_c"/>
    <property type="match status" value="1"/>
</dbReference>
<dbReference type="InterPro" id="IPR004358">
    <property type="entry name" value="Sig_transdc_His_kin-like_C"/>
</dbReference>
<dbReference type="SMART" id="SM00448">
    <property type="entry name" value="REC"/>
    <property type="match status" value="1"/>
</dbReference>
<evidence type="ECO:0000256" key="9">
    <source>
        <dbReference type="SAM" id="Phobius"/>
    </source>
</evidence>
<dbReference type="CDD" id="cd00082">
    <property type="entry name" value="HisKA"/>
    <property type="match status" value="1"/>
</dbReference>
<feature type="modified residue" description="4-aspartylphosphate" evidence="7">
    <location>
        <position position="854"/>
    </location>
</feature>
<feature type="transmembrane region" description="Helical" evidence="9">
    <location>
        <begin position="258"/>
        <end position="280"/>
    </location>
</feature>
<evidence type="ECO:0000256" key="7">
    <source>
        <dbReference type="PROSITE-ProRule" id="PRU00169"/>
    </source>
</evidence>
<accession>A0A1Y0IFG4</accession>
<feature type="transmembrane region" description="Helical" evidence="9">
    <location>
        <begin position="433"/>
        <end position="454"/>
    </location>
</feature>
<dbReference type="Pfam" id="PF00072">
    <property type="entry name" value="Response_reg"/>
    <property type="match status" value="1"/>
</dbReference>
<dbReference type="PROSITE" id="PS50109">
    <property type="entry name" value="HIS_KIN"/>
    <property type="match status" value="1"/>
</dbReference>
<gene>
    <name evidence="12" type="ORF">OLMES_4087</name>
</gene>
<proteinExistence type="predicted"/>
<evidence type="ECO:0000256" key="6">
    <source>
        <dbReference type="ARBA" id="ARBA00023012"/>
    </source>
</evidence>
<dbReference type="Gene3D" id="1.10.287.130">
    <property type="match status" value="1"/>
</dbReference>
<dbReference type="OrthoDB" id="9797243at2"/>
<dbReference type="SUPFAM" id="SSF49785">
    <property type="entry name" value="Galactose-binding domain-like"/>
    <property type="match status" value="1"/>
</dbReference>
<feature type="transmembrane region" description="Helical" evidence="9">
    <location>
        <begin position="20"/>
        <end position="40"/>
    </location>
</feature>
<keyword evidence="9" id="KW-1133">Transmembrane helix</keyword>
<keyword evidence="9" id="KW-0472">Membrane</keyword>
<dbReference type="InterPro" id="IPR011006">
    <property type="entry name" value="CheY-like_superfamily"/>
</dbReference>
<protein>
    <recommendedName>
        <fullName evidence="2">histidine kinase</fullName>
        <ecNumber evidence="2">2.7.13.3</ecNumber>
    </recommendedName>
</protein>
<organism evidence="12 13">
    <name type="scientific">Oleiphilus messinensis</name>
    <dbReference type="NCBI Taxonomy" id="141451"/>
    <lineage>
        <taxon>Bacteria</taxon>
        <taxon>Pseudomonadati</taxon>
        <taxon>Pseudomonadota</taxon>
        <taxon>Gammaproteobacteria</taxon>
        <taxon>Oceanospirillales</taxon>
        <taxon>Oleiphilaceae</taxon>
        <taxon>Oleiphilus</taxon>
    </lineage>
</organism>
<feature type="transmembrane region" description="Helical" evidence="9">
    <location>
        <begin position="316"/>
        <end position="340"/>
    </location>
</feature>
<dbReference type="InterPro" id="IPR005467">
    <property type="entry name" value="His_kinase_dom"/>
</dbReference>
<dbReference type="SMART" id="SM00388">
    <property type="entry name" value="HisKA"/>
    <property type="match status" value="1"/>
</dbReference>
<dbReference type="FunFam" id="3.30.565.10:FF:000010">
    <property type="entry name" value="Sensor histidine kinase RcsC"/>
    <property type="match status" value="1"/>
</dbReference>
<comment type="catalytic activity">
    <reaction evidence="1">
        <text>ATP + protein L-histidine = ADP + protein N-phospho-L-histidine.</text>
        <dbReference type="EC" id="2.7.13.3"/>
    </reaction>
</comment>
<dbReference type="InterPro" id="IPR008979">
    <property type="entry name" value="Galactose-bd-like_sf"/>
</dbReference>
<evidence type="ECO:0000256" key="5">
    <source>
        <dbReference type="ARBA" id="ARBA00022777"/>
    </source>
</evidence>
<dbReference type="InterPro" id="IPR011623">
    <property type="entry name" value="7TMR_DISM_rcpt_extracell_dom1"/>
</dbReference>
<dbReference type="InterPro" id="IPR003594">
    <property type="entry name" value="HATPase_dom"/>
</dbReference>
<evidence type="ECO:0000256" key="4">
    <source>
        <dbReference type="ARBA" id="ARBA00022679"/>
    </source>
</evidence>
<dbReference type="PANTHER" id="PTHR43047">
    <property type="entry name" value="TWO-COMPONENT HISTIDINE PROTEIN KINASE"/>
    <property type="match status" value="1"/>
</dbReference>
<dbReference type="Pfam" id="PF02518">
    <property type="entry name" value="HATPase_c"/>
    <property type="match status" value="1"/>
</dbReference>
<feature type="coiled-coil region" evidence="8">
    <location>
        <begin position="947"/>
        <end position="974"/>
    </location>
</feature>
<keyword evidence="6" id="KW-0902">Two-component regulatory system</keyword>
<feature type="transmembrane region" description="Helical" evidence="9">
    <location>
        <begin position="375"/>
        <end position="395"/>
    </location>
</feature>
<feature type="domain" description="Response regulatory" evidence="11">
    <location>
        <begin position="805"/>
        <end position="921"/>
    </location>
</feature>
<dbReference type="SUPFAM" id="SSF55874">
    <property type="entry name" value="ATPase domain of HSP90 chaperone/DNA topoisomerase II/histidine kinase"/>
    <property type="match status" value="1"/>
</dbReference>
<evidence type="ECO:0000256" key="3">
    <source>
        <dbReference type="ARBA" id="ARBA00022553"/>
    </source>
</evidence>
<dbReference type="InterPro" id="IPR036890">
    <property type="entry name" value="HATPase_C_sf"/>
</dbReference>
<dbReference type="SUPFAM" id="SSF47384">
    <property type="entry name" value="Homodimeric domain of signal transducing histidine kinase"/>
    <property type="match status" value="1"/>
</dbReference>
<feature type="transmembrane region" description="Helical" evidence="9">
    <location>
        <begin position="352"/>
        <end position="369"/>
    </location>
</feature>
<evidence type="ECO:0000313" key="12">
    <source>
        <dbReference type="EMBL" id="ARU58104.1"/>
    </source>
</evidence>
<dbReference type="Gene3D" id="3.30.450.20">
    <property type="entry name" value="PAS domain"/>
    <property type="match status" value="1"/>
</dbReference>
<keyword evidence="4" id="KW-0808">Transferase</keyword>
<dbReference type="Pfam" id="PF00512">
    <property type="entry name" value="HisKA"/>
    <property type="match status" value="1"/>
</dbReference>